<evidence type="ECO:0000259" key="1">
    <source>
        <dbReference type="Pfam" id="PF07486"/>
    </source>
</evidence>
<dbReference type="GO" id="GO:0016787">
    <property type="term" value="F:hydrolase activity"/>
    <property type="evidence" value="ECO:0007669"/>
    <property type="project" value="UniProtKB-KW"/>
</dbReference>
<organism evidence="2 3">
    <name type="scientific">Brevundimonas bullata</name>
    <dbReference type="NCBI Taxonomy" id="13160"/>
    <lineage>
        <taxon>Bacteria</taxon>
        <taxon>Pseudomonadati</taxon>
        <taxon>Pseudomonadota</taxon>
        <taxon>Alphaproteobacteria</taxon>
        <taxon>Caulobacterales</taxon>
        <taxon>Caulobacteraceae</taxon>
        <taxon>Brevundimonas</taxon>
    </lineage>
</organism>
<evidence type="ECO:0000313" key="2">
    <source>
        <dbReference type="EMBL" id="MBB4796484.1"/>
    </source>
</evidence>
<keyword evidence="2" id="KW-0378">Hydrolase</keyword>
<proteinExistence type="predicted"/>
<name>A0A7W7ILE0_9CAUL</name>
<dbReference type="EMBL" id="JACHKY010000001">
    <property type="protein sequence ID" value="MBB4796484.1"/>
    <property type="molecule type" value="Genomic_DNA"/>
</dbReference>
<dbReference type="RefSeq" id="WP_260398273.1">
    <property type="nucleotide sequence ID" value="NZ_JACHKY010000001.1"/>
</dbReference>
<accession>A0A7W7ILE0</accession>
<reference evidence="2 3" key="1">
    <citation type="submission" date="2020-08" db="EMBL/GenBank/DDBJ databases">
        <title>Functional genomics of gut bacteria from endangered species of beetles.</title>
        <authorList>
            <person name="Carlos-Shanley C."/>
        </authorList>
    </citation>
    <scope>NUCLEOTIDE SEQUENCE [LARGE SCALE GENOMIC DNA]</scope>
    <source>
        <strain evidence="2 3">S00123</strain>
    </source>
</reference>
<comment type="caution">
    <text evidence="2">The sequence shown here is derived from an EMBL/GenBank/DDBJ whole genome shotgun (WGS) entry which is preliminary data.</text>
</comment>
<dbReference type="Pfam" id="PF07486">
    <property type="entry name" value="Hydrolase_2"/>
    <property type="match status" value="1"/>
</dbReference>
<sequence length="320" mass="33414">MSFSSQTRALMHAAQSVRLRPKTAAAAFGGVVSLAVGGAYLGGVAAQASTVRAQAERLQGAGSEGYTQEAMAAAAGGLDASALAIADRHDPYSVAGAAQRDRQAELLTARLEDSQNGLRRANLTNPAAKPFNLGSTLDQSRDLDCLTKAAYYEARGEGVDGMKAVAQVVLNRARHSAFPNTVCAVVFQGSNRSTGCQFSFTCNGAMRGAVNRTAWNRARDVASKALSGQVYAPVGNATHFHTTGVSPSWRNSLVKVGQVGDHLFYRFGGRSGSSDSFRYTPRPSTAPDAPRLIQASLKTTEAASGPVPYNQIASETAVAG</sequence>
<keyword evidence="3" id="KW-1185">Reference proteome</keyword>
<dbReference type="Proteomes" id="UP000539957">
    <property type="component" value="Unassembled WGS sequence"/>
</dbReference>
<dbReference type="Gene3D" id="1.10.10.2520">
    <property type="entry name" value="Cell wall hydrolase SleB, domain 1"/>
    <property type="match status" value="1"/>
</dbReference>
<evidence type="ECO:0000313" key="3">
    <source>
        <dbReference type="Proteomes" id="UP000539957"/>
    </source>
</evidence>
<gene>
    <name evidence="2" type="ORF">HNP32_000198</name>
</gene>
<dbReference type="InterPro" id="IPR011105">
    <property type="entry name" value="Cell_wall_hydrolase_SleB"/>
</dbReference>
<feature type="domain" description="Cell wall hydrolase SleB" evidence="1">
    <location>
        <begin position="156"/>
        <end position="265"/>
    </location>
</feature>
<dbReference type="InterPro" id="IPR042047">
    <property type="entry name" value="SleB_dom1"/>
</dbReference>
<dbReference type="AlphaFoldDB" id="A0A7W7ILE0"/>
<protein>
    <submittedName>
        <fullName evidence="2">Spore germination cell wall hydrolase CwlJ-like protein</fullName>
    </submittedName>
</protein>